<name>A0A090LTC7_STRRB</name>
<reference evidence="2 3" key="1">
    <citation type="submission" date="2014-09" db="EMBL/GenBank/DDBJ databases">
        <authorList>
            <person name="Martin A.A."/>
        </authorList>
    </citation>
    <scope>NUCLEOTIDE SEQUENCE</scope>
    <source>
        <strain evidence="3">ED321</strain>
        <strain evidence="2">ED321 Heterogonic</strain>
    </source>
</reference>
<gene>
    <name evidence="2 4 5" type="ORF">SRAE_X000079700</name>
</gene>
<keyword evidence="1" id="KW-0472">Membrane</keyword>
<keyword evidence="3" id="KW-1185">Reference proteome</keyword>
<dbReference type="RefSeq" id="XP_024510668.1">
    <property type="nucleotide sequence ID" value="XM_024645184.1"/>
</dbReference>
<evidence type="ECO:0000256" key="1">
    <source>
        <dbReference type="SAM" id="Phobius"/>
    </source>
</evidence>
<dbReference type="Proteomes" id="UP000035682">
    <property type="component" value="Unplaced"/>
</dbReference>
<protein>
    <submittedName>
        <fullName evidence="2 4">Uncharacterized protein</fullName>
    </submittedName>
</protein>
<organism evidence="2">
    <name type="scientific">Strongyloides ratti</name>
    <name type="common">Parasitic roundworm</name>
    <dbReference type="NCBI Taxonomy" id="34506"/>
    <lineage>
        <taxon>Eukaryota</taxon>
        <taxon>Metazoa</taxon>
        <taxon>Ecdysozoa</taxon>
        <taxon>Nematoda</taxon>
        <taxon>Chromadorea</taxon>
        <taxon>Rhabditida</taxon>
        <taxon>Tylenchina</taxon>
        <taxon>Panagrolaimomorpha</taxon>
        <taxon>Strongyloidoidea</taxon>
        <taxon>Strongyloididae</taxon>
        <taxon>Strongyloides</taxon>
    </lineage>
</organism>
<keyword evidence="1" id="KW-1133">Transmembrane helix</keyword>
<evidence type="ECO:0000313" key="2">
    <source>
        <dbReference type="EMBL" id="CEF71472.1"/>
    </source>
</evidence>
<evidence type="ECO:0000313" key="4">
    <source>
        <dbReference type="WBParaSite" id="SRAE_X000079700.1"/>
    </source>
</evidence>
<accession>A0A090LTC7</accession>
<dbReference type="CTD" id="36383852"/>
<dbReference type="AlphaFoldDB" id="A0A090LTC7"/>
<dbReference type="WormBase" id="SRAE_X000079700">
    <property type="protein sequence ID" value="SRP05458"/>
    <property type="gene ID" value="WBGene00266358"/>
</dbReference>
<feature type="transmembrane region" description="Helical" evidence="1">
    <location>
        <begin position="175"/>
        <end position="194"/>
    </location>
</feature>
<evidence type="ECO:0000313" key="3">
    <source>
        <dbReference type="Proteomes" id="UP000035682"/>
    </source>
</evidence>
<feature type="transmembrane region" description="Helical" evidence="1">
    <location>
        <begin position="6"/>
        <end position="22"/>
    </location>
</feature>
<proteinExistence type="predicted"/>
<reference evidence="4" key="2">
    <citation type="submission" date="2020-12" db="UniProtKB">
        <authorList>
            <consortium name="WormBaseParasite"/>
        </authorList>
    </citation>
    <scope>IDENTIFICATION</scope>
</reference>
<dbReference type="EMBL" id="LN609530">
    <property type="protein sequence ID" value="CEF71472.1"/>
    <property type="molecule type" value="Genomic_DNA"/>
</dbReference>
<dbReference type="WBParaSite" id="SRAE_X000079700.1">
    <property type="protein sequence ID" value="SRAE_X000079700.1"/>
    <property type="gene ID" value="WBGene00266358"/>
</dbReference>
<keyword evidence="1" id="KW-0812">Transmembrane</keyword>
<sequence>MNFIVLSILYIIYFFVTFTLGNDRKIKCLQSYNPHSTHPPILKECPIEDDSCIVIYRKGDVLPRYNCLSKFENVSPQFMGIKCAKTPNTATCFTSHSNGYIHKVFIHRVIDLPISYVLDRADIDKFCCCQSNECNYDNEQIENYFLRIDSNNDDEHLHIQAPNYYIRNNANIKSLSFTSYFFIFFIIPAILLTIV</sequence>
<evidence type="ECO:0000313" key="5">
    <source>
        <dbReference type="WormBase" id="SRAE_X000079700"/>
    </source>
</evidence>
<dbReference type="GeneID" id="36383852"/>